<gene>
    <name evidence="3" type="ORF">AB1Y20_010889</name>
</gene>
<organism evidence="3 4">
    <name type="scientific">Prymnesium parvum</name>
    <name type="common">Toxic golden alga</name>
    <dbReference type="NCBI Taxonomy" id="97485"/>
    <lineage>
        <taxon>Eukaryota</taxon>
        <taxon>Haptista</taxon>
        <taxon>Haptophyta</taxon>
        <taxon>Prymnesiophyceae</taxon>
        <taxon>Prymnesiales</taxon>
        <taxon>Prymnesiaceae</taxon>
        <taxon>Prymnesium</taxon>
    </lineage>
</organism>
<dbReference type="Proteomes" id="UP001515480">
    <property type="component" value="Unassembled WGS sequence"/>
</dbReference>
<feature type="compositionally biased region" description="Low complexity" evidence="1">
    <location>
        <begin position="461"/>
        <end position="491"/>
    </location>
</feature>
<name>A0AB34IS08_PRYPA</name>
<feature type="compositionally biased region" description="Pro residues" evidence="1">
    <location>
        <begin position="1"/>
        <end position="20"/>
    </location>
</feature>
<dbReference type="EMBL" id="JBGBPQ010000020">
    <property type="protein sequence ID" value="KAL1504484.1"/>
    <property type="molecule type" value="Genomic_DNA"/>
</dbReference>
<evidence type="ECO:0000313" key="4">
    <source>
        <dbReference type="Proteomes" id="UP001515480"/>
    </source>
</evidence>
<evidence type="ECO:0000313" key="3">
    <source>
        <dbReference type="EMBL" id="KAL1504484.1"/>
    </source>
</evidence>
<feature type="compositionally biased region" description="Low complexity" evidence="1">
    <location>
        <begin position="308"/>
        <end position="324"/>
    </location>
</feature>
<feature type="region of interest" description="Disordered" evidence="1">
    <location>
        <begin position="1"/>
        <end position="83"/>
    </location>
</feature>
<proteinExistence type="predicted"/>
<dbReference type="PANTHER" id="PTHR15000">
    <property type="entry name" value="ERYTHROID DIFFERENTIATION-RELATED FACTOR 1"/>
    <property type="match status" value="1"/>
</dbReference>
<reference evidence="3 4" key="1">
    <citation type="journal article" date="2024" name="Science">
        <title>Giant polyketide synthase enzymes in the biosynthesis of giant marine polyether toxins.</title>
        <authorList>
            <person name="Fallon T.R."/>
            <person name="Shende V.V."/>
            <person name="Wierzbicki I.H."/>
            <person name="Pendleton A.L."/>
            <person name="Watervoot N.F."/>
            <person name="Auber R.P."/>
            <person name="Gonzalez D.J."/>
            <person name="Wisecaver J.H."/>
            <person name="Moore B.S."/>
        </authorList>
    </citation>
    <scope>NUCLEOTIDE SEQUENCE [LARGE SCALE GENOMIC DNA]</scope>
    <source>
        <strain evidence="3 4">12B1</strain>
    </source>
</reference>
<dbReference type="GO" id="GO:0045893">
    <property type="term" value="P:positive regulation of DNA-templated transcription"/>
    <property type="evidence" value="ECO:0007669"/>
    <property type="project" value="TreeGrafter"/>
</dbReference>
<feature type="compositionally biased region" description="Basic and acidic residues" evidence="1">
    <location>
        <begin position="428"/>
        <end position="445"/>
    </location>
</feature>
<sequence length="1353" mass="143001">MAPALPSPPLPSPSPSTPHPPHPHSHHSSARARPPPPPPSAERRVGLADGHVAALRWQGRLRPSPHPPPRRAAPAADGALGSPTTIQAAHPVTLRTLQPGADLNQPPQNSLTASLFGADADRSPGRRRARTPVLRERDWGERDLFSSLRTSIEFETAGLAGMGGAAEVHFIAAAEQMKRLFMLPYSPERVAFPVHRVGSALVIDGMPPTSVASASPAGGGRAGAVLPDRKALVDALGRIMLSSDSKAAATEQQEAAACSPSSALALLGGQGRAAGGDHSLFSNFLCHSVDHPAHGGGGGGGGGEARGAEGAPPRAAGGQAMRPEGAVERREEGAEEDEEGGEAAEQRSWTFWKPSKAHLDASPATAAAAEAVAAASDGSEDGGVGGARGEQPEGTAAGGDNTETRWTFWSQTTSPQSAAAAASSVSDAAERREDGAASRTDDNTETRWTFWSHSPAPPPAAVQGAPASRKKAAAPPAEAAEARALSPAGGAMQAGRPKVPQVEGPSKAPCHDFRQVVHWQLREMGMLLGTNQLVFSTSDHPSISLRLCDMAQPIRPLAILDFWLDNILANIPALAVCGHVNGRVKGYQVLDTDDLPHWPGADFDADAVIDNGHALLSFLRAHCTRPGGSYWVLKEPDANLVRVFDLQAFGVDKANNPFAHGVAVMCFRMAQKWHPLVEPPSRNLEELRQRRELLLTCTELLDALSHPLLASLVHLQLAEAYGRLGVDEQSVRAMHADSWGEQHDGTVAIRDKERLRGALREVGLKPLAMAGLLQLLQWLRGALPVGVWGHAAALAHHLEALHASALAKQAHGSSAASEEVELPPEVSTLEPRAHHTEIVLSFASSCAEVARALVAAAASRPPAVRLLSAGASLAIARIAAQALLLHALRGAQLPHFDPLPSPLPSFPLPRSSDPSRSPSVQRAMELLCSIGQVCGDAEFELAGCASGAGAESELNEQLAPLREWLGEALQGAPTEGAAESLFPGSEWPQHSREDNLHHACVNYWWSLRLAAEAASCGGAPAPPRGVTNDADEMPLRLIRRLGCMLNELGQFRLSRGELAAAEDHFHNGICAFTFAADHANVALLYLNLAVLSKRRAALQAVATAAARRTLHPSAASEGEAVEVGGDIAARQLVVQYQRKAYAQLAQLRGRQPQLRGHVVAQLAKGEAALGNALHDLVADGKGTEALLKRAGEALSNAQQFFEELGERAEELLDGTGRERAAQTRLTLALRHYERALSPQLMATASMQMQKCAAEARLELCNFYLSWAGATASSGGAKLRHLESALQHIRSALPMTGLDESESLPEALVDSLREAEKRALLELLRAQATAGNSAKAALLREELRCLLVKSNSDS</sequence>
<protein>
    <recommendedName>
        <fullName evidence="2">EDRF1 N-terminal domain-containing protein</fullName>
    </recommendedName>
</protein>
<feature type="compositionally biased region" description="Gly residues" evidence="1">
    <location>
        <begin position="295"/>
        <end position="305"/>
    </location>
</feature>
<keyword evidence="4" id="KW-1185">Reference proteome</keyword>
<feature type="domain" description="EDRF1 N-terminal" evidence="2">
    <location>
        <begin position="420"/>
        <end position="722"/>
    </location>
</feature>
<feature type="compositionally biased region" description="Low complexity" evidence="1">
    <location>
        <begin position="72"/>
        <end position="83"/>
    </location>
</feature>
<evidence type="ECO:0000259" key="2">
    <source>
        <dbReference type="Pfam" id="PF23788"/>
    </source>
</evidence>
<feature type="compositionally biased region" description="Basic residues" evidence="1">
    <location>
        <begin position="21"/>
        <end position="30"/>
    </location>
</feature>
<dbReference type="InterPro" id="IPR056582">
    <property type="entry name" value="EDRF1_N"/>
</dbReference>
<accession>A0AB34IS08</accession>
<feature type="compositionally biased region" description="Polar residues" evidence="1">
    <location>
        <begin position="404"/>
        <end position="416"/>
    </location>
</feature>
<feature type="region of interest" description="Disordered" evidence="1">
    <location>
        <begin position="362"/>
        <end position="507"/>
    </location>
</feature>
<feature type="region of interest" description="Disordered" evidence="1">
    <location>
        <begin position="295"/>
        <end position="346"/>
    </location>
</feature>
<feature type="compositionally biased region" description="Low complexity" evidence="1">
    <location>
        <begin position="366"/>
        <end position="377"/>
    </location>
</feature>
<feature type="compositionally biased region" description="Acidic residues" evidence="1">
    <location>
        <begin position="333"/>
        <end position="342"/>
    </location>
</feature>
<feature type="region of interest" description="Disordered" evidence="1">
    <location>
        <begin position="98"/>
        <end position="130"/>
    </location>
</feature>
<comment type="caution">
    <text evidence="3">The sequence shown here is derived from an EMBL/GenBank/DDBJ whole genome shotgun (WGS) entry which is preliminary data.</text>
</comment>
<feature type="compositionally biased region" description="Low complexity" evidence="1">
    <location>
        <begin position="417"/>
        <end position="427"/>
    </location>
</feature>
<dbReference type="PANTHER" id="PTHR15000:SF1">
    <property type="entry name" value="ERYTHROID DIFFERENTIATION-RELATED FACTOR 1"/>
    <property type="match status" value="1"/>
</dbReference>
<dbReference type="Pfam" id="PF23788">
    <property type="entry name" value="EDRF1_N"/>
    <property type="match status" value="1"/>
</dbReference>
<evidence type="ECO:0000256" key="1">
    <source>
        <dbReference type="SAM" id="MobiDB-lite"/>
    </source>
</evidence>